<dbReference type="Pfam" id="PF08718">
    <property type="entry name" value="GLTP"/>
    <property type="match status" value="1"/>
</dbReference>
<evidence type="ECO:0000256" key="1">
    <source>
        <dbReference type="ARBA" id="ARBA00022448"/>
    </source>
</evidence>
<dbReference type="FunFam" id="1.10.3520.10:FF:000001">
    <property type="entry name" value="Pleckstrin domain-containing family A member 8"/>
    <property type="match status" value="1"/>
</dbReference>
<dbReference type="AlphaFoldDB" id="A0A316UAE5"/>
<feature type="domain" description="Glycolipid transfer protein" evidence="2">
    <location>
        <begin position="22"/>
        <end position="167"/>
    </location>
</feature>
<dbReference type="GO" id="GO:1902387">
    <property type="term" value="F:ceramide 1-phosphate binding"/>
    <property type="evidence" value="ECO:0007669"/>
    <property type="project" value="TreeGrafter"/>
</dbReference>
<name>A0A316UAE5_9BASI</name>
<dbReference type="GO" id="GO:0016020">
    <property type="term" value="C:membrane"/>
    <property type="evidence" value="ECO:0007669"/>
    <property type="project" value="TreeGrafter"/>
</dbReference>
<reference evidence="3 4" key="1">
    <citation type="journal article" date="2018" name="Mol. Biol. Evol.">
        <title>Broad Genomic Sampling Reveals a Smut Pathogenic Ancestry of the Fungal Clade Ustilaginomycotina.</title>
        <authorList>
            <person name="Kijpornyongpan T."/>
            <person name="Mondo S.J."/>
            <person name="Barry K."/>
            <person name="Sandor L."/>
            <person name="Lee J."/>
            <person name="Lipzen A."/>
            <person name="Pangilinan J."/>
            <person name="LaButti K."/>
            <person name="Hainaut M."/>
            <person name="Henrissat B."/>
            <person name="Grigoriev I.V."/>
            <person name="Spatafora J.W."/>
            <person name="Aime M.C."/>
        </authorList>
    </citation>
    <scope>NUCLEOTIDE SEQUENCE [LARGE SCALE GENOMIC DNA]</scope>
    <source>
        <strain evidence="3 4">MCA 4718</strain>
    </source>
</reference>
<dbReference type="InterPro" id="IPR036497">
    <property type="entry name" value="GLTP_sf"/>
</dbReference>
<dbReference type="Gene3D" id="1.10.3520.10">
    <property type="entry name" value="Glycolipid transfer protein"/>
    <property type="match status" value="1"/>
</dbReference>
<dbReference type="Proteomes" id="UP000245942">
    <property type="component" value="Unassembled WGS sequence"/>
</dbReference>
<dbReference type="GeneID" id="37011229"/>
<keyword evidence="1" id="KW-0813">Transport</keyword>
<protein>
    <submittedName>
        <fullName evidence="3">Putative het-c2 protein</fullName>
    </submittedName>
</protein>
<organism evidence="3 4">
    <name type="scientific">Pseudomicrostroma glucosiphilum</name>
    <dbReference type="NCBI Taxonomy" id="1684307"/>
    <lineage>
        <taxon>Eukaryota</taxon>
        <taxon>Fungi</taxon>
        <taxon>Dikarya</taxon>
        <taxon>Basidiomycota</taxon>
        <taxon>Ustilaginomycotina</taxon>
        <taxon>Exobasidiomycetes</taxon>
        <taxon>Microstromatales</taxon>
        <taxon>Microstromatales incertae sedis</taxon>
        <taxon>Pseudomicrostroma</taxon>
    </lineage>
</organism>
<proteinExistence type="predicted"/>
<dbReference type="PANTHER" id="PTHR10219:SF25">
    <property type="entry name" value="PLECKSTRIN HOMOLOGY DOMAIN-CONTAINING FAMILY A MEMBER 8"/>
    <property type="match status" value="1"/>
</dbReference>
<dbReference type="OrthoDB" id="205255at2759"/>
<gene>
    <name evidence="3" type="ORF">BCV69DRAFT_170361</name>
</gene>
<dbReference type="STRING" id="1684307.A0A316UAE5"/>
<accession>A0A316UAE5</accession>
<dbReference type="GO" id="GO:1902388">
    <property type="term" value="F:ceramide 1-phosphate transfer activity"/>
    <property type="evidence" value="ECO:0007669"/>
    <property type="project" value="TreeGrafter"/>
</dbReference>
<evidence type="ECO:0000313" key="4">
    <source>
        <dbReference type="Proteomes" id="UP000245942"/>
    </source>
</evidence>
<sequence>MPTYFETVRKSYADVIINEEGVDTSQFLEATEGVIKLFDLLGNAAFTIVQNDMSANVKVSSSGKVKDRLLAAPTQSHSLELLVQNEGAPGDKKRPATEGLMWLLRGLDFTAKALRSSLGNKSEELADSFRKAYEGSLKQYHNFVVKGAFSLAMKACPYRTDFYAKLGSPPEKVDEELEKWLNALEKIISRMQTLYLQKNYAKGL</sequence>
<dbReference type="SUPFAM" id="SSF110004">
    <property type="entry name" value="Glycolipid transfer protein, GLTP"/>
    <property type="match status" value="1"/>
</dbReference>
<dbReference type="EMBL" id="KZ819325">
    <property type="protein sequence ID" value="PWN21441.1"/>
    <property type="molecule type" value="Genomic_DNA"/>
</dbReference>
<evidence type="ECO:0000313" key="3">
    <source>
        <dbReference type="EMBL" id="PWN21441.1"/>
    </source>
</evidence>
<dbReference type="PANTHER" id="PTHR10219">
    <property type="entry name" value="GLYCOLIPID TRANSFER PROTEIN-RELATED"/>
    <property type="match status" value="1"/>
</dbReference>
<dbReference type="GO" id="GO:0005829">
    <property type="term" value="C:cytosol"/>
    <property type="evidence" value="ECO:0007669"/>
    <property type="project" value="TreeGrafter"/>
</dbReference>
<keyword evidence="4" id="KW-1185">Reference proteome</keyword>
<dbReference type="InterPro" id="IPR014830">
    <property type="entry name" value="Glycolipid_transfer_prot_dom"/>
</dbReference>
<dbReference type="RefSeq" id="XP_025348601.1">
    <property type="nucleotide sequence ID" value="XM_025489495.1"/>
</dbReference>
<evidence type="ECO:0000259" key="2">
    <source>
        <dbReference type="Pfam" id="PF08718"/>
    </source>
</evidence>